<sequence length="172" mass="19570">MYAQSSLEQLYSDRDVILTMLAKQCRLTGGSLYVIPELVFTRFGAMAHAKGLPPVVEDRLHRKVTAIVESGLNLKWYDDGMREWYRCQAMQEELSSKGGELSFKVLRYEDMAAIFALWAIMAVFALVVFLLELCLSGKVTRRSYRLDRIEARRSTLLLGLQAPQSSSQPSRQ</sequence>
<protein>
    <submittedName>
        <fullName evidence="2">Uncharacterized protein</fullName>
    </submittedName>
</protein>
<keyword evidence="1" id="KW-0472">Membrane</keyword>
<dbReference type="AlphaFoldDB" id="A0AAQ4DMW0"/>
<reference evidence="2 3" key="1">
    <citation type="journal article" date="2023" name="Arcadia Sci">
        <title>De novo assembly of a long-read Amblyomma americanum tick genome.</title>
        <authorList>
            <person name="Chou S."/>
            <person name="Poskanzer K.E."/>
            <person name="Rollins M."/>
            <person name="Thuy-Boun P.S."/>
        </authorList>
    </citation>
    <scope>NUCLEOTIDE SEQUENCE [LARGE SCALE GENOMIC DNA]</scope>
    <source>
        <strain evidence="2">F_SG_1</strain>
        <tissue evidence="2">Salivary glands</tissue>
    </source>
</reference>
<keyword evidence="3" id="KW-1185">Reference proteome</keyword>
<evidence type="ECO:0000313" key="2">
    <source>
        <dbReference type="EMBL" id="KAK8763800.1"/>
    </source>
</evidence>
<name>A0AAQ4DMW0_AMBAM</name>
<organism evidence="2 3">
    <name type="scientific">Amblyomma americanum</name>
    <name type="common">Lone star tick</name>
    <dbReference type="NCBI Taxonomy" id="6943"/>
    <lineage>
        <taxon>Eukaryota</taxon>
        <taxon>Metazoa</taxon>
        <taxon>Ecdysozoa</taxon>
        <taxon>Arthropoda</taxon>
        <taxon>Chelicerata</taxon>
        <taxon>Arachnida</taxon>
        <taxon>Acari</taxon>
        <taxon>Parasitiformes</taxon>
        <taxon>Ixodida</taxon>
        <taxon>Ixodoidea</taxon>
        <taxon>Ixodidae</taxon>
        <taxon>Amblyomminae</taxon>
        <taxon>Amblyomma</taxon>
    </lineage>
</organism>
<keyword evidence="1" id="KW-1133">Transmembrane helix</keyword>
<feature type="transmembrane region" description="Helical" evidence="1">
    <location>
        <begin position="111"/>
        <end position="135"/>
    </location>
</feature>
<comment type="caution">
    <text evidence="2">The sequence shown here is derived from an EMBL/GenBank/DDBJ whole genome shotgun (WGS) entry which is preliminary data.</text>
</comment>
<dbReference type="EMBL" id="JARKHS020028975">
    <property type="protein sequence ID" value="KAK8763800.1"/>
    <property type="molecule type" value="Genomic_DNA"/>
</dbReference>
<evidence type="ECO:0000256" key="1">
    <source>
        <dbReference type="SAM" id="Phobius"/>
    </source>
</evidence>
<gene>
    <name evidence="2" type="ORF">V5799_033585</name>
</gene>
<evidence type="ECO:0000313" key="3">
    <source>
        <dbReference type="Proteomes" id="UP001321473"/>
    </source>
</evidence>
<accession>A0AAQ4DMW0</accession>
<keyword evidence="1" id="KW-0812">Transmembrane</keyword>
<proteinExistence type="predicted"/>
<dbReference type="Proteomes" id="UP001321473">
    <property type="component" value="Unassembled WGS sequence"/>
</dbReference>